<reference evidence="2" key="1">
    <citation type="journal article" date="2019" name="Int. J. Syst. Evol. Microbiol.">
        <title>The Global Catalogue of Microorganisms (GCM) 10K type strain sequencing project: providing services to taxonomists for standard genome sequencing and annotation.</title>
        <authorList>
            <consortium name="The Broad Institute Genomics Platform"/>
            <consortium name="The Broad Institute Genome Sequencing Center for Infectious Disease"/>
            <person name="Wu L."/>
            <person name="Ma J."/>
        </authorList>
    </citation>
    <scope>NUCLEOTIDE SEQUENCE [LARGE SCALE GENOMIC DNA]</scope>
    <source>
        <strain evidence="2">CGMCC 4.1469</strain>
    </source>
</reference>
<protein>
    <submittedName>
        <fullName evidence="1">Uncharacterized protein</fullName>
    </submittedName>
</protein>
<evidence type="ECO:0000313" key="2">
    <source>
        <dbReference type="Proteomes" id="UP001596067"/>
    </source>
</evidence>
<gene>
    <name evidence="1" type="ORF">ACFP0N_33315</name>
</gene>
<dbReference type="SUPFAM" id="SSF55961">
    <property type="entry name" value="Bet v1-like"/>
    <property type="match status" value="1"/>
</dbReference>
<proteinExistence type="predicted"/>
<dbReference type="Gene3D" id="3.30.530.20">
    <property type="match status" value="1"/>
</dbReference>
<dbReference type="RefSeq" id="WP_313761397.1">
    <property type="nucleotide sequence ID" value="NZ_BAAAVH010000040.1"/>
</dbReference>
<name>A0ABW1FAD8_9ACTN</name>
<keyword evidence="2" id="KW-1185">Reference proteome</keyword>
<evidence type="ECO:0000313" key="1">
    <source>
        <dbReference type="EMBL" id="MFC5889854.1"/>
    </source>
</evidence>
<dbReference type="EMBL" id="JBHSOD010000066">
    <property type="protein sequence ID" value="MFC5889854.1"/>
    <property type="molecule type" value="Genomic_DNA"/>
</dbReference>
<sequence>MSGHRSTLGAAAASAVVALALHGLILRPRMLTWGATPDEAARGYPGDDLVPEASSSSTMATTLPAPPEQVWPWLVQMGGDRAGWYSWDRLDHMGEPSADVIVPEWQSLEEGQRLIAAPDGRSWFTVALLEPEQTLVLRSNLELPSGHSFDARSAPLPRAYMNGVWGFHLRQAPGDGTRLVVRTRGLSRPRRFTWPFDLMFGEPAHFIMQTRQFHNLRTRLGRTS</sequence>
<dbReference type="InterPro" id="IPR023393">
    <property type="entry name" value="START-like_dom_sf"/>
</dbReference>
<comment type="caution">
    <text evidence="1">The sequence shown here is derived from an EMBL/GenBank/DDBJ whole genome shotgun (WGS) entry which is preliminary data.</text>
</comment>
<dbReference type="Proteomes" id="UP001596067">
    <property type="component" value="Unassembled WGS sequence"/>
</dbReference>
<organism evidence="1 2">
    <name type="scientific">Kitasatospora aburaviensis</name>
    <dbReference type="NCBI Taxonomy" id="67265"/>
    <lineage>
        <taxon>Bacteria</taxon>
        <taxon>Bacillati</taxon>
        <taxon>Actinomycetota</taxon>
        <taxon>Actinomycetes</taxon>
        <taxon>Kitasatosporales</taxon>
        <taxon>Streptomycetaceae</taxon>
        <taxon>Kitasatospora</taxon>
    </lineage>
</organism>
<accession>A0ABW1FAD8</accession>